<dbReference type="PANTHER" id="PTHR23422:SF11">
    <property type="entry name" value="DIPEPTIDYL PEPTIDASE 3"/>
    <property type="match status" value="1"/>
</dbReference>
<evidence type="ECO:0000256" key="4">
    <source>
        <dbReference type="ARBA" id="ARBA00012063"/>
    </source>
</evidence>
<comment type="cofactor">
    <cofactor evidence="16">
        <name>Zn(2+)</name>
        <dbReference type="ChEBI" id="CHEBI:29105"/>
    </cofactor>
    <text evidence="16">Binds 1 zinc ion per subunit.</text>
</comment>
<keyword evidence="12" id="KW-0482">Metalloprotease</keyword>
<keyword evidence="7" id="KW-0963">Cytoplasm</keyword>
<accession>A0AA85FU61</accession>
<evidence type="ECO:0000256" key="7">
    <source>
        <dbReference type="ARBA" id="ARBA00022490"/>
    </source>
</evidence>
<evidence type="ECO:0000313" key="17">
    <source>
        <dbReference type="Proteomes" id="UP000050792"/>
    </source>
</evidence>
<evidence type="ECO:0000256" key="10">
    <source>
        <dbReference type="ARBA" id="ARBA00022801"/>
    </source>
</evidence>
<keyword evidence="6" id="KW-0031">Aminopeptidase</keyword>
<dbReference type="InterPro" id="IPR039461">
    <property type="entry name" value="Peptidase_M49"/>
</dbReference>
<keyword evidence="10" id="KW-0378">Hydrolase</keyword>
<dbReference type="InterPro" id="IPR005317">
    <property type="entry name" value="Dipeptidyl-peptase3"/>
</dbReference>
<dbReference type="WBParaSite" id="SRDH1_61550.1">
    <property type="protein sequence ID" value="SRDH1_61550.1"/>
    <property type="gene ID" value="SRDH1_61550"/>
</dbReference>
<proteinExistence type="inferred from homology"/>
<evidence type="ECO:0000256" key="8">
    <source>
        <dbReference type="ARBA" id="ARBA00022670"/>
    </source>
</evidence>
<evidence type="ECO:0000256" key="1">
    <source>
        <dbReference type="ARBA" id="ARBA00001336"/>
    </source>
</evidence>
<dbReference type="GO" id="GO:0004177">
    <property type="term" value="F:aminopeptidase activity"/>
    <property type="evidence" value="ECO:0007669"/>
    <property type="project" value="UniProtKB-KW"/>
</dbReference>
<feature type="active site" evidence="15">
    <location>
        <position position="516"/>
    </location>
</feature>
<keyword evidence="11 16" id="KW-0862">Zinc</keyword>
<dbReference type="GO" id="GO:0008235">
    <property type="term" value="F:metalloexopeptidase activity"/>
    <property type="evidence" value="ECO:0007669"/>
    <property type="project" value="InterPro"/>
</dbReference>
<evidence type="ECO:0000313" key="18">
    <source>
        <dbReference type="WBParaSite" id="SRDH1_61550.1"/>
    </source>
</evidence>
<dbReference type="PIRSF" id="PIRSF007828">
    <property type="entry name" value="Dipeptidyl-peptidase_III"/>
    <property type="match status" value="1"/>
</dbReference>
<evidence type="ECO:0000256" key="14">
    <source>
        <dbReference type="ARBA" id="ARBA00032119"/>
    </source>
</evidence>
<dbReference type="GO" id="GO:0046872">
    <property type="term" value="F:metal ion binding"/>
    <property type="evidence" value="ECO:0007669"/>
    <property type="project" value="UniProtKB-KW"/>
</dbReference>
<feature type="binding site" evidence="16">
    <location>
        <position position="520"/>
    </location>
    <ligand>
        <name>Zn(2+)</name>
        <dbReference type="ChEBI" id="CHEBI:29105"/>
        <note>catalytic</note>
    </ligand>
</feature>
<dbReference type="GO" id="GO:0008239">
    <property type="term" value="F:dipeptidyl-peptidase activity"/>
    <property type="evidence" value="ECO:0007669"/>
    <property type="project" value="UniProtKB-EC"/>
</dbReference>
<dbReference type="EC" id="3.4.14.4" evidence="4"/>
<evidence type="ECO:0000256" key="16">
    <source>
        <dbReference type="PIRSR" id="PIRSR007828-2"/>
    </source>
</evidence>
<dbReference type="Pfam" id="PF03571">
    <property type="entry name" value="Peptidase_M49"/>
    <property type="match status" value="1"/>
</dbReference>
<keyword evidence="8" id="KW-0645">Protease</keyword>
<sequence>MHKKLNNNNVADGLYYAWYTLRLEVRTRSIPLLRCSLAGRVSSPLVFSHFQSVFRPAVRYLQSVNILRACQQPILRRNMDFYINVPPPVHYLDVTEAFKSLSNTEKDYVFSCTQASWIGGLIGLIQTSPESAGIFLFVSRFFHLENVNSFVEKATKNNFSDEEITHILSYFASVLGNFGNYLSFGDTKFIPAINVDRVTEFLSLSSEFSNSETGLKALWKEIAPAMYSLNPRRLRLGFGPTEITSYYSEDCIRSDAELVQKYLESIKTEAYNTRLFKSSNSNSKVYSIRFASAEKKIQPAHFDALPLGTSLQLEYGDYCELMKLLVDCSLDAKSHSLNKIESEMWDHYAQSFCTGSLDAHKDASRLWVKDKGPVVENYIGFIETYRDPLGVRAEFESFVAVVNRSMSSKFQRLVDNAVELLSHLPWPSTYEKDRFLQPDFTSLDVVTFATSGIPVGINIPNYDDVRQVDGFKNVSLGNVLSARFKDPKSEFIREEDKKLYVDHAESSFELQVGLHELLGHGSGKLFQRSGDGTLNFDTNSTKDIISGGPICSWYEPGETYDSKFSSLSSAIEECRAECVGIYLCNLPLVLEQFNLNTNCSTDSVPDVVYVNWLSMVRSGVTSMEFYSPAENASDIGSWRQAHCCARYAILRVLIEADNSLVRVDEIVGDDGAPDLTIFLDRQKLLTVGRPAIGEFLRKIQYYKSTANAKDGCAFFQHYCQLLPEHIKLRQIVINRKKPRPIFVQPGLRKTPHGVELISYPTTYPGVIQSFVDRYSDLPLGQKAIEALETIWRRELPYFKNIPL</sequence>
<keyword evidence="9 16" id="KW-0479">Metal-binding</keyword>
<evidence type="ECO:0000256" key="15">
    <source>
        <dbReference type="PIRSR" id="PIRSR007828-1"/>
    </source>
</evidence>
<protein>
    <recommendedName>
        <fullName evidence="5">Dipeptidyl peptidase 3</fullName>
        <ecNumber evidence="4">3.4.14.4</ecNumber>
    </recommendedName>
    <alternativeName>
        <fullName evidence="13">Dipeptidyl aminopeptidase III</fullName>
    </alternativeName>
    <alternativeName>
        <fullName evidence="14">Dipeptidyl peptidase III</fullName>
    </alternativeName>
</protein>
<dbReference type="GO" id="GO:0005737">
    <property type="term" value="C:cytoplasm"/>
    <property type="evidence" value="ECO:0007669"/>
    <property type="project" value="UniProtKB-SubCell"/>
</dbReference>
<evidence type="ECO:0000256" key="2">
    <source>
        <dbReference type="ARBA" id="ARBA00004496"/>
    </source>
</evidence>
<dbReference type="AlphaFoldDB" id="A0AA85FU61"/>
<dbReference type="GO" id="GO:0006508">
    <property type="term" value="P:proteolysis"/>
    <property type="evidence" value="ECO:0007669"/>
    <property type="project" value="UniProtKB-KW"/>
</dbReference>
<comment type="catalytic activity">
    <reaction evidence="1">
        <text>Release of an N-terminal dipeptide from a peptide comprising four or more residues, with broad specificity. Also acts on dipeptidyl 2-naphthylamides.</text>
        <dbReference type="EC" id="3.4.14.4"/>
    </reaction>
</comment>
<comment type="similarity">
    <text evidence="3">Belongs to the peptidase M49 family.</text>
</comment>
<evidence type="ECO:0000256" key="11">
    <source>
        <dbReference type="ARBA" id="ARBA00022833"/>
    </source>
</evidence>
<feature type="binding site" evidence="16">
    <location>
        <position position="515"/>
    </location>
    <ligand>
        <name>Zn(2+)</name>
        <dbReference type="ChEBI" id="CHEBI:29105"/>
        <note>catalytic</note>
    </ligand>
</feature>
<feature type="binding site" evidence="16">
    <location>
        <position position="573"/>
    </location>
    <ligand>
        <name>Zn(2+)</name>
        <dbReference type="ChEBI" id="CHEBI:29105"/>
        <note>catalytic</note>
    </ligand>
</feature>
<reference evidence="17" key="1">
    <citation type="submission" date="2022-06" db="EMBL/GenBank/DDBJ databases">
        <authorList>
            <person name="Berger JAMES D."/>
            <person name="Berger JAMES D."/>
        </authorList>
    </citation>
    <scope>NUCLEOTIDE SEQUENCE [LARGE SCALE GENOMIC DNA]</scope>
</reference>
<evidence type="ECO:0000256" key="5">
    <source>
        <dbReference type="ARBA" id="ARBA00014713"/>
    </source>
</evidence>
<evidence type="ECO:0000256" key="3">
    <source>
        <dbReference type="ARBA" id="ARBA00010200"/>
    </source>
</evidence>
<evidence type="ECO:0000256" key="13">
    <source>
        <dbReference type="ARBA" id="ARBA00031288"/>
    </source>
</evidence>
<keyword evidence="17" id="KW-1185">Reference proteome</keyword>
<dbReference type="Proteomes" id="UP000050792">
    <property type="component" value="Unassembled WGS sequence"/>
</dbReference>
<evidence type="ECO:0000256" key="9">
    <source>
        <dbReference type="ARBA" id="ARBA00022723"/>
    </source>
</evidence>
<name>A0AA85FU61_9TREM</name>
<dbReference type="FunFam" id="3.30.540.30:FF:000001">
    <property type="entry name" value="Dipeptidyl peptidase 3"/>
    <property type="match status" value="1"/>
</dbReference>
<reference evidence="18" key="2">
    <citation type="submission" date="2023-11" db="UniProtKB">
        <authorList>
            <consortium name="WormBaseParasite"/>
        </authorList>
    </citation>
    <scope>IDENTIFICATION</scope>
</reference>
<organism evidence="17 18">
    <name type="scientific">Schistosoma rodhaini</name>
    <dbReference type="NCBI Taxonomy" id="6188"/>
    <lineage>
        <taxon>Eukaryota</taxon>
        <taxon>Metazoa</taxon>
        <taxon>Spiralia</taxon>
        <taxon>Lophotrochozoa</taxon>
        <taxon>Platyhelminthes</taxon>
        <taxon>Trematoda</taxon>
        <taxon>Digenea</taxon>
        <taxon>Strigeidida</taxon>
        <taxon>Schistosomatoidea</taxon>
        <taxon>Schistosomatidae</taxon>
        <taxon>Schistosoma</taxon>
    </lineage>
</organism>
<evidence type="ECO:0000256" key="12">
    <source>
        <dbReference type="ARBA" id="ARBA00023049"/>
    </source>
</evidence>
<evidence type="ECO:0000256" key="6">
    <source>
        <dbReference type="ARBA" id="ARBA00022438"/>
    </source>
</evidence>
<comment type="subcellular location">
    <subcellularLocation>
        <location evidence="2">Cytoplasm</location>
    </subcellularLocation>
</comment>
<dbReference type="PANTHER" id="PTHR23422">
    <property type="entry name" value="DIPEPTIDYL PEPTIDASE III-RELATED"/>
    <property type="match status" value="1"/>
</dbReference>
<dbReference type="Gene3D" id="3.30.540.30">
    <property type="match status" value="3"/>
</dbReference>